<sequence length="68" mass="8127">MNDYQIERINRIIEFMDKTIEGNNRLIETYKNREVFKERAEAYADGIDLANGDLLYIRKWLGEILSDE</sequence>
<gene>
    <name evidence="1" type="ORF">HNR53_002019</name>
</gene>
<reference evidence="1 2" key="1">
    <citation type="submission" date="2020-08" db="EMBL/GenBank/DDBJ databases">
        <title>Genomic Encyclopedia of Type Strains, Phase IV (KMG-IV): sequencing the most valuable type-strain genomes for metagenomic binning, comparative biology and taxonomic classification.</title>
        <authorList>
            <person name="Goeker M."/>
        </authorList>
    </citation>
    <scope>NUCLEOTIDE SEQUENCE [LARGE SCALE GENOMIC DNA]</scope>
    <source>
        <strain evidence="1 2">DSM 5391</strain>
    </source>
</reference>
<proteinExistence type="predicted"/>
<protein>
    <submittedName>
        <fullName evidence="1">Uncharacterized protein</fullName>
    </submittedName>
</protein>
<dbReference type="Proteomes" id="UP000531594">
    <property type="component" value="Unassembled WGS sequence"/>
</dbReference>
<accession>A0A7X0HTQ2</accession>
<evidence type="ECO:0000313" key="2">
    <source>
        <dbReference type="Proteomes" id="UP000531594"/>
    </source>
</evidence>
<comment type="caution">
    <text evidence="1">The sequence shown here is derived from an EMBL/GenBank/DDBJ whole genome shotgun (WGS) entry which is preliminary data.</text>
</comment>
<dbReference type="RefSeq" id="WP_184525381.1">
    <property type="nucleotide sequence ID" value="NZ_JACHGK010000005.1"/>
</dbReference>
<dbReference type="EMBL" id="JACHGK010000005">
    <property type="protein sequence ID" value="MBB6445401.1"/>
    <property type="molecule type" value="Genomic_DNA"/>
</dbReference>
<dbReference type="AlphaFoldDB" id="A0A7X0HTQ2"/>
<name>A0A7X0HTQ2_9BACI</name>
<organism evidence="1 2">
    <name type="scientific">Bacillus benzoevorans</name>
    <dbReference type="NCBI Taxonomy" id="1456"/>
    <lineage>
        <taxon>Bacteria</taxon>
        <taxon>Bacillati</taxon>
        <taxon>Bacillota</taxon>
        <taxon>Bacilli</taxon>
        <taxon>Bacillales</taxon>
        <taxon>Bacillaceae</taxon>
        <taxon>Bacillus</taxon>
    </lineage>
</organism>
<evidence type="ECO:0000313" key="1">
    <source>
        <dbReference type="EMBL" id="MBB6445401.1"/>
    </source>
</evidence>
<keyword evidence="2" id="KW-1185">Reference proteome</keyword>